<keyword evidence="3" id="KW-1185">Reference proteome</keyword>
<dbReference type="EnsemblPlants" id="evm.model.03.924">
    <property type="protein sequence ID" value="cds.evm.model.03.924"/>
    <property type="gene ID" value="evm.TU.03.924"/>
</dbReference>
<evidence type="ECO:0000313" key="3">
    <source>
        <dbReference type="Proteomes" id="UP000596661"/>
    </source>
</evidence>
<reference evidence="2" key="2">
    <citation type="submission" date="2021-03" db="UniProtKB">
        <authorList>
            <consortium name="EnsemblPlants"/>
        </authorList>
    </citation>
    <scope>IDENTIFICATION</scope>
</reference>
<accession>A0A803PB04</accession>
<sequence length="95" mass="10499">MSNLSNSQIFESKGGAFVDDPQKSVRFIPTSMSKDEGPTHVDRQDSLSTSQIGRMVQELEEPIDIEIRESESTVSTQGSFIHPRAALDVEVEEMG</sequence>
<feature type="compositionally biased region" description="Polar residues" evidence="1">
    <location>
        <begin position="1"/>
        <end position="10"/>
    </location>
</feature>
<evidence type="ECO:0000256" key="1">
    <source>
        <dbReference type="SAM" id="MobiDB-lite"/>
    </source>
</evidence>
<proteinExistence type="predicted"/>
<dbReference type="Gramene" id="evm.model.03.924">
    <property type="protein sequence ID" value="cds.evm.model.03.924"/>
    <property type="gene ID" value="evm.TU.03.924"/>
</dbReference>
<reference evidence="2" key="1">
    <citation type="submission" date="2018-11" db="EMBL/GenBank/DDBJ databases">
        <authorList>
            <person name="Grassa J C."/>
        </authorList>
    </citation>
    <scope>NUCLEOTIDE SEQUENCE [LARGE SCALE GENOMIC DNA]</scope>
</reference>
<dbReference type="AlphaFoldDB" id="A0A803PB04"/>
<name>A0A803PB04_CANSA</name>
<feature type="compositionally biased region" description="Basic and acidic residues" evidence="1">
    <location>
        <begin position="33"/>
        <end position="45"/>
    </location>
</feature>
<evidence type="ECO:0000313" key="2">
    <source>
        <dbReference type="EnsemblPlants" id="cds.evm.model.03.924"/>
    </source>
</evidence>
<dbReference type="EMBL" id="UZAU01000269">
    <property type="status" value="NOT_ANNOTATED_CDS"/>
    <property type="molecule type" value="Genomic_DNA"/>
</dbReference>
<protein>
    <submittedName>
        <fullName evidence="2">Uncharacterized protein</fullName>
    </submittedName>
</protein>
<dbReference type="Proteomes" id="UP000596661">
    <property type="component" value="Chromosome 3"/>
</dbReference>
<organism evidence="2 3">
    <name type="scientific">Cannabis sativa</name>
    <name type="common">Hemp</name>
    <name type="synonym">Marijuana</name>
    <dbReference type="NCBI Taxonomy" id="3483"/>
    <lineage>
        <taxon>Eukaryota</taxon>
        <taxon>Viridiplantae</taxon>
        <taxon>Streptophyta</taxon>
        <taxon>Embryophyta</taxon>
        <taxon>Tracheophyta</taxon>
        <taxon>Spermatophyta</taxon>
        <taxon>Magnoliopsida</taxon>
        <taxon>eudicotyledons</taxon>
        <taxon>Gunneridae</taxon>
        <taxon>Pentapetalae</taxon>
        <taxon>rosids</taxon>
        <taxon>fabids</taxon>
        <taxon>Rosales</taxon>
        <taxon>Cannabaceae</taxon>
        <taxon>Cannabis</taxon>
    </lineage>
</organism>
<feature type="region of interest" description="Disordered" evidence="1">
    <location>
        <begin position="1"/>
        <end position="52"/>
    </location>
</feature>